<dbReference type="STRING" id="1229662.W3WU05"/>
<evidence type="ECO:0000313" key="6">
    <source>
        <dbReference type="Proteomes" id="UP000030651"/>
    </source>
</evidence>
<dbReference type="InterPro" id="IPR056884">
    <property type="entry name" value="NPHP3-like_N"/>
</dbReference>
<sequence length="992" mass="110510">MRSGLEGSEGPKTHDGVPESQPHKHKRAVDMPDKVPGIAPEEYTVGLVCALPLEMAAVELMLDQTHPEIPEQDPADHNSYTLGQIQGHNVVIACLPAGTYGTTTAATVAKDLLRTFKSIRFDLMVGIGGGAPSRIHDIRLGDIVVSQPDRTNGGIIQYDRGKIVKDGEFQRTGSLNAPPQTLLTALARLQAKHMIEESRIPQFLDDLVTKVPKKAKKKFSYQGAIHDCLYLAEYDHIDAGSTCEECDRTRTVQRDERDDTDPVIYYGTIASGNQVIKHGTTRDRLSKELGALCFEMEAAGLQDFPSLVIRGICDYADSHKNKMWQEYAAAAFAKELLSYVRPDRVLQEKPIPQLVPIAKEQLQASKKHLDVSTEHLEEHKRTNQMLENRPLDLHTVHKARYDSVDVGDSPRCVSDTRLRIRQAISAWADQDSGESIFWLVGPAGTGKSTIMRTVADSFTKNKRLAAGYFFKRGEKGRNDTSRLFATLAMQLADAIPSFKNCLRTSLGDLDGDAVEKKGLAAQFEKLLWSPLGQLPPANTSEVPMVIIIDALDECERPEHTSQILTLLSKLPGITTDRNLLRVLLASRSASEIVEALEPLVELATKPEPLFIYAATLCRYVYDEQHPRDPERQLKLWFKQCEENKSQLHQMYDPIFSQLFFGNKNGESSRQLLFLYALTLLAAPLPAPALVALLDLDMDDVYWWLPELHAVLDIPTDSQKPMRVLHKSFSDFLLDQENLGPDNDQVEAADIHALLAAKCVLLMTAELKQDICDIQKLDATPGAVDEKIMNQRIPAHLGYACLYWIYHVEGSERSPENYVYTFLFQDFLHWLEVLSLLGHLSIGTSAVRRLPKLFKVFASELRQRYWSQRLPSLNQVQGVKARWDPYLQTLEGQHDYVSDLAFSPDGELLASATDEGMIRLWIAATGSHLLTLGGYGGPAAKVIFSPNSQYLASVSDSKTVKIWNVMTGTFMHTLDGNMSAAVRQGSADSSRGS</sequence>
<dbReference type="Gene3D" id="3.40.50.300">
    <property type="entry name" value="P-loop containing nucleotide triphosphate hydrolases"/>
    <property type="match status" value="1"/>
</dbReference>
<dbReference type="SUPFAM" id="SSF52540">
    <property type="entry name" value="P-loop containing nucleoside triphosphate hydrolases"/>
    <property type="match status" value="1"/>
</dbReference>
<dbReference type="KEGG" id="pfy:PFICI_11232"/>
<dbReference type="HOGENOM" id="CLU_000288_6_16_1"/>
<dbReference type="Pfam" id="PF24883">
    <property type="entry name" value="NPHP3_N"/>
    <property type="match status" value="1"/>
</dbReference>
<evidence type="ECO:0000259" key="4">
    <source>
        <dbReference type="Pfam" id="PF24883"/>
    </source>
</evidence>
<dbReference type="InterPro" id="IPR035994">
    <property type="entry name" value="Nucleoside_phosphorylase_sf"/>
</dbReference>
<dbReference type="PANTHER" id="PTHR46082:SF11">
    <property type="entry name" value="AAA+ ATPASE DOMAIN-CONTAINING PROTEIN-RELATED"/>
    <property type="match status" value="1"/>
</dbReference>
<dbReference type="GO" id="GO:0003824">
    <property type="term" value="F:catalytic activity"/>
    <property type="evidence" value="ECO:0007669"/>
    <property type="project" value="InterPro"/>
</dbReference>
<keyword evidence="2" id="KW-0853">WD repeat</keyword>
<dbReference type="AlphaFoldDB" id="W3WU05"/>
<gene>
    <name evidence="5" type="ORF">PFICI_11232</name>
</gene>
<dbReference type="Gene3D" id="3.40.50.1580">
    <property type="entry name" value="Nucleoside phosphorylase domain"/>
    <property type="match status" value="1"/>
</dbReference>
<feature type="repeat" description="WD" evidence="2">
    <location>
        <begin position="931"/>
        <end position="972"/>
    </location>
</feature>
<dbReference type="InterPro" id="IPR015943">
    <property type="entry name" value="WD40/YVTN_repeat-like_dom_sf"/>
</dbReference>
<dbReference type="Proteomes" id="UP000030651">
    <property type="component" value="Unassembled WGS sequence"/>
</dbReference>
<name>W3WU05_PESFW</name>
<dbReference type="PROSITE" id="PS50294">
    <property type="entry name" value="WD_REPEATS_REGION"/>
    <property type="match status" value="2"/>
</dbReference>
<dbReference type="GO" id="GO:0009116">
    <property type="term" value="P:nucleoside metabolic process"/>
    <property type="evidence" value="ECO:0007669"/>
    <property type="project" value="InterPro"/>
</dbReference>
<evidence type="ECO:0000256" key="3">
    <source>
        <dbReference type="SAM" id="MobiDB-lite"/>
    </source>
</evidence>
<dbReference type="RefSeq" id="XP_007838004.1">
    <property type="nucleotide sequence ID" value="XM_007839813.1"/>
</dbReference>
<dbReference type="PROSITE" id="PS50082">
    <property type="entry name" value="WD_REPEATS_2"/>
    <property type="match status" value="2"/>
</dbReference>
<dbReference type="InParanoid" id="W3WU05"/>
<feature type="domain" description="Nephrocystin 3-like N-terminal" evidence="4">
    <location>
        <begin position="422"/>
        <end position="587"/>
    </location>
</feature>
<accession>W3WU05</accession>
<reference evidence="6" key="1">
    <citation type="journal article" date="2015" name="BMC Genomics">
        <title>Genomic and transcriptomic analysis of the endophytic fungus Pestalotiopsis fici reveals its lifestyle and high potential for synthesis of natural products.</title>
        <authorList>
            <person name="Wang X."/>
            <person name="Zhang X."/>
            <person name="Liu L."/>
            <person name="Xiang M."/>
            <person name="Wang W."/>
            <person name="Sun X."/>
            <person name="Che Y."/>
            <person name="Guo L."/>
            <person name="Liu G."/>
            <person name="Guo L."/>
            <person name="Wang C."/>
            <person name="Yin W.B."/>
            <person name="Stadler M."/>
            <person name="Zhang X."/>
            <person name="Liu X."/>
        </authorList>
    </citation>
    <scope>NUCLEOTIDE SEQUENCE [LARGE SCALE GENOMIC DNA]</scope>
    <source>
        <strain evidence="6">W106-1 / CGMCC3.15140</strain>
    </source>
</reference>
<dbReference type="PANTHER" id="PTHR46082">
    <property type="entry name" value="ATP/GTP-BINDING PROTEIN-RELATED"/>
    <property type="match status" value="1"/>
</dbReference>
<dbReference type="eggNOG" id="KOG0266">
    <property type="taxonomic scope" value="Eukaryota"/>
</dbReference>
<dbReference type="GeneID" id="19276245"/>
<dbReference type="InterPro" id="IPR027417">
    <property type="entry name" value="P-loop_NTPase"/>
</dbReference>
<evidence type="ECO:0000256" key="2">
    <source>
        <dbReference type="PROSITE-ProRule" id="PRU00221"/>
    </source>
</evidence>
<evidence type="ECO:0000313" key="5">
    <source>
        <dbReference type="EMBL" id="ETS77358.1"/>
    </source>
</evidence>
<feature type="region of interest" description="Disordered" evidence="3">
    <location>
        <begin position="1"/>
        <end position="35"/>
    </location>
</feature>
<feature type="repeat" description="WD" evidence="2">
    <location>
        <begin position="889"/>
        <end position="930"/>
    </location>
</feature>
<dbReference type="InterPro" id="IPR001680">
    <property type="entry name" value="WD40_rpt"/>
</dbReference>
<dbReference type="Pfam" id="PF00400">
    <property type="entry name" value="WD40"/>
    <property type="match status" value="2"/>
</dbReference>
<dbReference type="InterPro" id="IPR053137">
    <property type="entry name" value="NLR-like"/>
</dbReference>
<keyword evidence="1" id="KW-0677">Repeat</keyword>
<evidence type="ECO:0000256" key="1">
    <source>
        <dbReference type="ARBA" id="ARBA00022737"/>
    </source>
</evidence>
<keyword evidence="6" id="KW-1185">Reference proteome</keyword>
<dbReference type="SMART" id="SM00320">
    <property type="entry name" value="WD40"/>
    <property type="match status" value="2"/>
</dbReference>
<dbReference type="SUPFAM" id="SSF53167">
    <property type="entry name" value="Purine and uridine phosphorylases"/>
    <property type="match status" value="1"/>
</dbReference>
<dbReference type="OMA" id="HWIERRE"/>
<organism evidence="5 6">
    <name type="scientific">Pestalotiopsis fici (strain W106-1 / CGMCC3.15140)</name>
    <dbReference type="NCBI Taxonomy" id="1229662"/>
    <lineage>
        <taxon>Eukaryota</taxon>
        <taxon>Fungi</taxon>
        <taxon>Dikarya</taxon>
        <taxon>Ascomycota</taxon>
        <taxon>Pezizomycotina</taxon>
        <taxon>Sordariomycetes</taxon>
        <taxon>Xylariomycetidae</taxon>
        <taxon>Amphisphaeriales</taxon>
        <taxon>Sporocadaceae</taxon>
        <taxon>Pestalotiopsis</taxon>
    </lineage>
</organism>
<protein>
    <recommendedName>
        <fullName evidence="4">Nephrocystin 3-like N-terminal domain-containing protein</fullName>
    </recommendedName>
</protein>
<dbReference type="SUPFAM" id="SSF50978">
    <property type="entry name" value="WD40 repeat-like"/>
    <property type="match status" value="1"/>
</dbReference>
<dbReference type="Gene3D" id="2.130.10.10">
    <property type="entry name" value="YVTN repeat-like/Quinoprotein amine dehydrogenase"/>
    <property type="match status" value="1"/>
</dbReference>
<dbReference type="EMBL" id="KI912116">
    <property type="protein sequence ID" value="ETS77358.1"/>
    <property type="molecule type" value="Genomic_DNA"/>
</dbReference>
<proteinExistence type="predicted"/>
<dbReference type="OrthoDB" id="538223at2759"/>
<dbReference type="InterPro" id="IPR036322">
    <property type="entry name" value="WD40_repeat_dom_sf"/>
</dbReference>